<dbReference type="InterPro" id="IPR050327">
    <property type="entry name" value="Proton-linked_MCT"/>
</dbReference>
<dbReference type="PANTHER" id="PTHR11360">
    <property type="entry name" value="MONOCARBOXYLATE TRANSPORTER"/>
    <property type="match status" value="1"/>
</dbReference>
<dbReference type="InterPro" id="IPR036259">
    <property type="entry name" value="MFS_trans_sf"/>
</dbReference>
<keyword evidence="3" id="KW-1133">Transmembrane helix</keyword>
<comment type="similarity">
    <text evidence="2">Belongs to the major facilitator superfamily. Monocarboxylate porter (TC 2.A.1.13) family.</text>
</comment>
<dbReference type="OrthoDB" id="2213137at2759"/>
<dbReference type="EMBL" id="KQ964259">
    <property type="protein sequence ID" value="KXJ88112.1"/>
    <property type="molecule type" value="Genomic_DNA"/>
</dbReference>
<dbReference type="InterPro" id="IPR020846">
    <property type="entry name" value="MFS_dom"/>
</dbReference>
<comment type="subcellular location">
    <subcellularLocation>
        <location evidence="1">Membrane</location>
        <topology evidence="1">Multi-pass membrane protein</topology>
    </subcellularLocation>
</comment>
<dbReference type="AlphaFoldDB" id="A0A136IT33"/>
<dbReference type="SUPFAM" id="SSF103473">
    <property type="entry name" value="MFS general substrate transporter"/>
    <property type="match status" value="1"/>
</dbReference>
<feature type="transmembrane region" description="Helical" evidence="3">
    <location>
        <begin position="287"/>
        <end position="307"/>
    </location>
</feature>
<dbReference type="PANTHER" id="PTHR11360:SF287">
    <property type="entry name" value="MFS MONOCARBOXYLATE TRANSPORTER"/>
    <property type="match status" value="1"/>
</dbReference>
<dbReference type="Pfam" id="PF07690">
    <property type="entry name" value="MFS_1"/>
    <property type="match status" value="1"/>
</dbReference>
<evidence type="ECO:0000256" key="1">
    <source>
        <dbReference type="ARBA" id="ARBA00004141"/>
    </source>
</evidence>
<feature type="transmembrane region" description="Helical" evidence="3">
    <location>
        <begin position="56"/>
        <end position="74"/>
    </location>
</feature>
<evidence type="ECO:0000259" key="4">
    <source>
        <dbReference type="PROSITE" id="PS50850"/>
    </source>
</evidence>
<evidence type="ECO:0000256" key="2">
    <source>
        <dbReference type="ARBA" id="ARBA00006727"/>
    </source>
</evidence>
<feature type="transmembrane region" description="Helical" evidence="3">
    <location>
        <begin position="142"/>
        <end position="162"/>
    </location>
</feature>
<feature type="transmembrane region" description="Helical" evidence="3">
    <location>
        <begin position="119"/>
        <end position="136"/>
    </location>
</feature>
<evidence type="ECO:0000313" key="5">
    <source>
        <dbReference type="EMBL" id="KXJ88112.1"/>
    </source>
</evidence>
<organism evidence="5 6">
    <name type="scientific">Microdochium bolleyi</name>
    <dbReference type="NCBI Taxonomy" id="196109"/>
    <lineage>
        <taxon>Eukaryota</taxon>
        <taxon>Fungi</taxon>
        <taxon>Dikarya</taxon>
        <taxon>Ascomycota</taxon>
        <taxon>Pezizomycotina</taxon>
        <taxon>Sordariomycetes</taxon>
        <taxon>Xylariomycetidae</taxon>
        <taxon>Xylariales</taxon>
        <taxon>Microdochiaceae</taxon>
        <taxon>Microdochium</taxon>
    </lineage>
</organism>
<evidence type="ECO:0000256" key="3">
    <source>
        <dbReference type="SAM" id="Phobius"/>
    </source>
</evidence>
<evidence type="ECO:0000313" key="6">
    <source>
        <dbReference type="Proteomes" id="UP000070501"/>
    </source>
</evidence>
<keyword evidence="3" id="KW-0812">Transmembrane</keyword>
<dbReference type="GO" id="GO:0016020">
    <property type="term" value="C:membrane"/>
    <property type="evidence" value="ECO:0007669"/>
    <property type="project" value="UniProtKB-SubCell"/>
</dbReference>
<feature type="transmembrane region" description="Helical" evidence="3">
    <location>
        <begin position="246"/>
        <end position="267"/>
    </location>
</feature>
<feature type="transmembrane region" description="Helical" evidence="3">
    <location>
        <begin position="372"/>
        <end position="401"/>
    </location>
</feature>
<name>A0A136IT33_9PEZI</name>
<reference evidence="6" key="1">
    <citation type="submission" date="2016-02" db="EMBL/GenBank/DDBJ databases">
        <title>Draft genome sequence of Microdochium bolleyi, a fungal endophyte of beachgrass.</title>
        <authorList>
            <consortium name="DOE Joint Genome Institute"/>
            <person name="David A.S."/>
            <person name="May G."/>
            <person name="Haridas S."/>
            <person name="Lim J."/>
            <person name="Wang M."/>
            <person name="Labutti K."/>
            <person name="Lipzen A."/>
            <person name="Barry K."/>
            <person name="Grigoriev I.V."/>
        </authorList>
    </citation>
    <scope>NUCLEOTIDE SEQUENCE [LARGE SCALE GENOMIC DNA]</scope>
    <source>
        <strain evidence="6">J235TASD1</strain>
    </source>
</reference>
<proteinExistence type="inferred from homology"/>
<accession>A0A136IT33</accession>
<feature type="transmembrane region" description="Helical" evidence="3">
    <location>
        <begin position="174"/>
        <end position="195"/>
    </location>
</feature>
<feature type="transmembrane region" description="Helical" evidence="3">
    <location>
        <begin position="314"/>
        <end position="333"/>
    </location>
</feature>
<dbReference type="InParanoid" id="A0A136IT33"/>
<feature type="domain" description="Major facilitator superfamily (MFS) profile" evidence="4">
    <location>
        <begin position="250"/>
        <end position="448"/>
    </location>
</feature>
<dbReference type="Gene3D" id="1.20.1250.20">
    <property type="entry name" value="MFS general substrate transporter like domains"/>
    <property type="match status" value="2"/>
</dbReference>
<feature type="transmembrane region" description="Helical" evidence="3">
    <location>
        <begin position="421"/>
        <end position="441"/>
    </location>
</feature>
<sequence length="448" mass="48058">MSTTETINLAGGDTVELHEWPAPPSRGATTRAVSLPPAPENAERAQQLAPVDGGIAAWRLLGAAFVFETLLWGFPLSFEFANSPYIGVVGTIASGLGYIGAPFIMPFIQRHQRWRRRMIWVGWPICICGLVTGSFANTLETLILTQGVAYGLGFLILYYPILMMVNEFWIARRGMAYGVLCGASGVSGAVMPFIIQTLLAKYGYQTTLRAVAVGLAILTGPLIPFLDGRLPHSAHTTALKIKWSFLTSPLFWLYTLSNLFQGFGYFFPALYLPSYASSLDLGDKSGAVLLATMSVSQVAGQFMFGYLSDRRVPLDTLACASTLVAAVATFAMWRLAGSFSILIGFAVLYGFFGSGFTALWGRMSTAVADDDVTAGPIVFGLLNLGKGIGNVLAGPIGGLLVHQSSALQQSSATAALESSSYYWMIVFTGACMFASGVVIVLRHVKRLT</sequence>
<dbReference type="GO" id="GO:0022857">
    <property type="term" value="F:transmembrane transporter activity"/>
    <property type="evidence" value="ECO:0007669"/>
    <property type="project" value="InterPro"/>
</dbReference>
<dbReference type="PROSITE" id="PS50850">
    <property type="entry name" value="MFS"/>
    <property type="match status" value="1"/>
</dbReference>
<keyword evidence="3" id="KW-0472">Membrane</keyword>
<feature type="transmembrane region" description="Helical" evidence="3">
    <location>
        <begin position="207"/>
        <end position="226"/>
    </location>
</feature>
<dbReference type="InterPro" id="IPR011701">
    <property type="entry name" value="MFS"/>
</dbReference>
<dbReference type="Proteomes" id="UP000070501">
    <property type="component" value="Unassembled WGS sequence"/>
</dbReference>
<protein>
    <submittedName>
        <fullName evidence="5">Major facilitator superfamily domain-containing protein</fullName>
    </submittedName>
</protein>
<feature type="transmembrane region" description="Helical" evidence="3">
    <location>
        <begin position="86"/>
        <end position="107"/>
    </location>
</feature>
<keyword evidence="6" id="KW-1185">Reference proteome</keyword>
<feature type="transmembrane region" description="Helical" evidence="3">
    <location>
        <begin position="339"/>
        <end position="360"/>
    </location>
</feature>
<gene>
    <name evidence="5" type="ORF">Micbo1qcDRAFT_214694</name>
</gene>